<dbReference type="PRINTS" id="PR00245">
    <property type="entry name" value="OLFACTORYR"/>
</dbReference>
<proteinExistence type="inferred from homology"/>
<dbReference type="InterPro" id="IPR017452">
    <property type="entry name" value="GPCR_Rhodpsn_7TM"/>
</dbReference>
<keyword evidence="15" id="KW-1185">Reference proteome</keyword>
<evidence type="ECO:0000256" key="6">
    <source>
        <dbReference type="ARBA" id="ARBA00022725"/>
    </source>
</evidence>
<dbReference type="GO" id="GO:0005886">
    <property type="term" value="C:plasma membrane"/>
    <property type="evidence" value="ECO:0007669"/>
    <property type="project" value="TreeGrafter"/>
</dbReference>
<keyword evidence="8 11" id="KW-0297">G-protein coupled receptor</keyword>
<evidence type="ECO:0000256" key="3">
    <source>
        <dbReference type="ARBA" id="ARBA00004141"/>
    </source>
</evidence>
<evidence type="ECO:0000256" key="5">
    <source>
        <dbReference type="ARBA" id="ARBA00022692"/>
    </source>
</evidence>
<feature type="transmembrane region" description="Helical" evidence="12">
    <location>
        <begin position="700"/>
        <end position="721"/>
    </location>
</feature>
<evidence type="ECO:0000256" key="8">
    <source>
        <dbReference type="ARBA" id="ARBA00023040"/>
    </source>
</evidence>
<keyword evidence="11 14" id="KW-0675">Receptor</keyword>
<dbReference type="InterPro" id="IPR000276">
    <property type="entry name" value="GPCR_Rhodpsn"/>
</dbReference>
<dbReference type="PANTHER" id="PTHR26450">
    <property type="entry name" value="OLFACTORY RECEPTOR 56B1-RELATED"/>
    <property type="match status" value="1"/>
</dbReference>
<dbReference type="Gene3D" id="1.20.1070.10">
    <property type="entry name" value="Rhodopsin 7-helix transmembrane proteins"/>
    <property type="match status" value="3"/>
</dbReference>
<organism evidence="14 15">
    <name type="scientific">Myotis davidii</name>
    <name type="common">David's myotis</name>
    <dbReference type="NCBI Taxonomy" id="225400"/>
    <lineage>
        <taxon>Eukaryota</taxon>
        <taxon>Metazoa</taxon>
        <taxon>Chordata</taxon>
        <taxon>Craniata</taxon>
        <taxon>Vertebrata</taxon>
        <taxon>Euteleostomi</taxon>
        <taxon>Mammalia</taxon>
        <taxon>Eutheria</taxon>
        <taxon>Laurasiatheria</taxon>
        <taxon>Chiroptera</taxon>
        <taxon>Yangochiroptera</taxon>
        <taxon>Vespertilionidae</taxon>
        <taxon>Myotis</taxon>
    </lineage>
</organism>
<feature type="transmembrane region" description="Helical" evidence="12">
    <location>
        <begin position="161"/>
        <end position="179"/>
    </location>
</feature>
<feature type="transmembrane region" description="Helical" evidence="12">
    <location>
        <begin position="587"/>
        <end position="607"/>
    </location>
</feature>
<feature type="transmembrane region" description="Helical" evidence="12">
    <location>
        <begin position="627"/>
        <end position="649"/>
    </location>
</feature>
<evidence type="ECO:0000256" key="7">
    <source>
        <dbReference type="ARBA" id="ARBA00022989"/>
    </source>
</evidence>
<evidence type="ECO:0000256" key="2">
    <source>
        <dbReference type="ARBA" id="ARBA00003929"/>
    </source>
</evidence>
<dbReference type="Proteomes" id="UP000010556">
    <property type="component" value="Unassembled WGS sequence"/>
</dbReference>
<dbReference type="InterPro" id="IPR050402">
    <property type="entry name" value="OR51/52/56-like"/>
</dbReference>
<feature type="transmembrane region" description="Helical" evidence="12">
    <location>
        <begin position="798"/>
        <end position="822"/>
    </location>
</feature>
<accession>L5LIF9</accession>
<keyword evidence="6" id="KW-0552">Olfaction</keyword>
<feature type="domain" description="G-protein coupled receptors family 1 profile" evidence="13">
    <location>
        <begin position="100"/>
        <end position="189"/>
    </location>
</feature>
<keyword evidence="5 11" id="KW-0812">Transmembrane</keyword>
<keyword evidence="4" id="KW-0716">Sensory transduction</keyword>
<evidence type="ECO:0000256" key="10">
    <source>
        <dbReference type="ARBA" id="ARBA00023224"/>
    </source>
</evidence>
<dbReference type="GO" id="GO:0004984">
    <property type="term" value="F:olfactory receptor activity"/>
    <property type="evidence" value="ECO:0007669"/>
    <property type="project" value="InterPro"/>
</dbReference>
<dbReference type="SUPFAM" id="SSF81321">
    <property type="entry name" value="Family A G protein-coupled receptor-like"/>
    <property type="match status" value="3"/>
</dbReference>
<evidence type="ECO:0000256" key="4">
    <source>
        <dbReference type="ARBA" id="ARBA00022606"/>
    </source>
</evidence>
<dbReference type="Pfam" id="PF13853">
    <property type="entry name" value="7tm_4"/>
    <property type="match status" value="3"/>
</dbReference>
<feature type="domain" description="G-protein coupled receptors family 1 profile" evidence="13">
    <location>
        <begin position="642"/>
        <end position="893"/>
    </location>
</feature>
<evidence type="ECO:0000256" key="12">
    <source>
        <dbReference type="SAM" id="Phobius"/>
    </source>
</evidence>
<reference evidence="15" key="1">
    <citation type="journal article" date="2013" name="Science">
        <title>Comparative analysis of bat genomes provides insight into the evolution of flight and immunity.</title>
        <authorList>
            <person name="Zhang G."/>
            <person name="Cowled C."/>
            <person name="Shi Z."/>
            <person name="Huang Z."/>
            <person name="Bishop-Lilly K.A."/>
            <person name="Fang X."/>
            <person name="Wynne J.W."/>
            <person name="Xiong Z."/>
            <person name="Baker M.L."/>
            <person name="Zhao W."/>
            <person name="Tachedjian M."/>
            <person name="Zhu Y."/>
            <person name="Zhou P."/>
            <person name="Jiang X."/>
            <person name="Ng J."/>
            <person name="Yang L."/>
            <person name="Wu L."/>
            <person name="Xiao J."/>
            <person name="Feng Y."/>
            <person name="Chen Y."/>
            <person name="Sun X."/>
            <person name="Zhang Y."/>
            <person name="Marsh G.A."/>
            <person name="Crameri G."/>
            <person name="Broder C.C."/>
            <person name="Frey K.G."/>
            <person name="Wang L.F."/>
            <person name="Wang J."/>
        </authorList>
    </citation>
    <scope>NUCLEOTIDE SEQUENCE [LARGE SCALE GENOMIC DNA]</scope>
</reference>
<dbReference type="eggNOG" id="ENOG502QV28">
    <property type="taxonomic scope" value="Eukaryota"/>
</dbReference>
<dbReference type="PROSITE" id="PS00237">
    <property type="entry name" value="G_PROTEIN_RECEP_F1_1"/>
    <property type="match status" value="1"/>
</dbReference>
<feature type="transmembrane region" description="Helical" evidence="12">
    <location>
        <begin position="119"/>
        <end position="141"/>
    </location>
</feature>
<dbReference type="AlphaFoldDB" id="L5LIF9"/>
<feature type="transmembrane region" description="Helical" evidence="12">
    <location>
        <begin position="82"/>
        <end position="107"/>
    </location>
</feature>
<feature type="transmembrane region" description="Helical" evidence="12">
    <location>
        <begin position="414"/>
        <end position="435"/>
    </location>
</feature>
<evidence type="ECO:0000256" key="11">
    <source>
        <dbReference type="RuleBase" id="RU000688"/>
    </source>
</evidence>
<feature type="transmembrane region" description="Helical" evidence="12">
    <location>
        <begin position="552"/>
        <end position="575"/>
    </location>
</feature>
<dbReference type="CDD" id="cd15953">
    <property type="entry name" value="7tmA_OR52P-like"/>
    <property type="match status" value="1"/>
</dbReference>
<comment type="function">
    <text evidence="1">Odorant receptor.</text>
</comment>
<dbReference type="EMBL" id="KB112010">
    <property type="protein sequence ID" value="ELK25433.1"/>
    <property type="molecule type" value="Genomic_DNA"/>
</dbReference>
<dbReference type="SMART" id="SM01381">
    <property type="entry name" value="7TM_GPCR_Srsx"/>
    <property type="match status" value="1"/>
</dbReference>
<dbReference type="PANTHER" id="PTHR26450:SF192">
    <property type="entry name" value="OLFACTORY RECEPTOR"/>
    <property type="match status" value="1"/>
</dbReference>
<comment type="similarity">
    <text evidence="11">Belongs to the G-protein coupled receptor 1 family.</text>
</comment>
<dbReference type="PROSITE" id="PS50262">
    <property type="entry name" value="G_PROTEIN_RECEP_F1_2"/>
    <property type="match status" value="3"/>
</dbReference>
<dbReference type="InterPro" id="IPR000725">
    <property type="entry name" value="Olfact_rcpt"/>
</dbReference>
<feature type="transmembrane region" description="Helical" evidence="12">
    <location>
        <begin position="375"/>
        <end position="402"/>
    </location>
</feature>
<evidence type="ECO:0000259" key="13">
    <source>
        <dbReference type="PROSITE" id="PS50262"/>
    </source>
</evidence>
<evidence type="ECO:0000256" key="9">
    <source>
        <dbReference type="ARBA" id="ARBA00023136"/>
    </source>
</evidence>
<feature type="transmembrane region" description="Helical" evidence="12">
    <location>
        <begin position="742"/>
        <end position="764"/>
    </location>
</feature>
<dbReference type="CDD" id="cd15221">
    <property type="entry name" value="7tmA_OR52B-like"/>
    <property type="match status" value="1"/>
</dbReference>
<dbReference type="GO" id="GO:0004930">
    <property type="term" value="F:G protein-coupled receptor activity"/>
    <property type="evidence" value="ECO:0007669"/>
    <property type="project" value="UniProtKB-KW"/>
</dbReference>
<comment type="function">
    <text evidence="2">Putative odorant or sperm cell receptor.</text>
</comment>
<dbReference type="PRINTS" id="PR00237">
    <property type="entry name" value="GPCRRHODOPSN"/>
</dbReference>
<comment type="subcellular location">
    <subcellularLocation>
        <location evidence="3">Membrane</location>
        <topology evidence="3">Multi-pass membrane protein</topology>
    </subcellularLocation>
</comment>
<name>L5LIF9_MYODS</name>
<protein>
    <submittedName>
        <fullName evidence="14">Olfactory receptor 52D1</fullName>
    </submittedName>
</protein>
<evidence type="ECO:0000313" key="15">
    <source>
        <dbReference type="Proteomes" id="UP000010556"/>
    </source>
</evidence>
<keyword evidence="9 12" id="KW-0472">Membrane</keyword>
<feature type="domain" description="G-protein coupled receptors family 1 profile" evidence="13">
    <location>
        <begin position="356"/>
        <end position="607"/>
    </location>
</feature>
<feature type="transmembrane region" description="Helical" evidence="12">
    <location>
        <begin position="340"/>
        <end position="363"/>
    </location>
</feature>
<evidence type="ECO:0000256" key="1">
    <source>
        <dbReference type="ARBA" id="ARBA00002936"/>
    </source>
</evidence>
<keyword evidence="7 12" id="KW-1133">Transmembrane helix</keyword>
<keyword evidence="10 11" id="KW-0807">Transducer</keyword>
<feature type="transmembrane region" description="Helical" evidence="12">
    <location>
        <begin position="455"/>
        <end position="478"/>
    </location>
</feature>
<dbReference type="FunFam" id="1.20.1070.10:FF:000006">
    <property type="entry name" value="Olfactory receptor"/>
    <property type="match status" value="2"/>
</dbReference>
<sequence>MSELALARVVFVKIKLLIKPDQDPIDTQVYYHPGFHNAQATTNMSRGSMRHIQSKIMMTTFNLSNFNPGPFILLGIPGLEQFHVWIGIPFFIFYIVALAGNSVLLYLISMERSLHEPMFFFLSMLATTDLILSNTCVPKTFSIFWLGPQEITFPGCLTQMFFLHYSFAMDFAILLAMAFDRYVAICFPLSPAQRLRLLPAPAPLAPTASTGIISCVHWQHMTLALNAWHCQSVQAAAADPDLSLGLFHLPLLLRGNQGSSRHLHLLTVLAPLVPASDTDPNHSVLSAGASGAGTISMWERKRKPSVLCIIMISASASNDTAFHPSTFILLGIPGMQDQHVWVAIPFCSMYILALVGNSTILYIILTERTLHEPMYLFLCLLSITDLVLCSTTLPKMLTIFWLRSHIISYHGCLTQMFFVHAVFATESAVLLAMAFDRYVAICRPLHYTSILNAAVIGKIGLACVARGLLFVFPFVILIERLPFCGHHIIPHTYCEHMGIAKLACASIKPNTIYGLTVALSVTGMDVILIATSYGLILQAVLRLPSKDAQFRAFSTCGAHICVILVFYIPAFFSFFTHRFGHQVPPHVHIVLANLYLLLPPVLNPLVYGINTKQIRLRLFSFFTWRRWISIPFSSMYFLTILGNCTILFTISTERSLHKPMFLLLCMLALTDLGMSTTTIPKVLCIFWFGLSKISYEGCLVQLFFIHSISALQSAILMSMAFDRYVAICEPLRYATILSNSRIGLIGLVSLVRAILFIIPMPILLQKMPFHANRVIPTTYCEHMAVVKMVCVDTTVNRIYGLVVALLVVGLDISAIASSYVLIIRAVLRLSSKEAHHKAVNTCTTHICVMLISYTPSLFSFLTHRFGQGIPPHIHTILGNLYFLVPPMLNPIIYGVKTKEFQEKVTKHICWRKKPITITQGRNPD</sequence>
<gene>
    <name evidence="14" type="ORF">MDA_GLEAN10005448</name>
</gene>
<evidence type="ECO:0000313" key="14">
    <source>
        <dbReference type="EMBL" id="ELK25433.1"/>
    </source>
</evidence>
<feature type="transmembrane region" description="Helical" evidence="12">
    <location>
        <begin position="512"/>
        <end position="540"/>
    </location>
</feature>